<dbReference type="OrthoDB" id="5771769at2759"/>
<evidence type="ECO:0000313" key="2">
    <source>
        <dbReference type="Proteomes" id="UP000054047"/>
    </source>
</evidence>
<organism evidence="1 2">
    <name type="scientific">Ancylostoma duodenale</name>
    <dbReference type="NCBI Taxonomy" id="51022"/>
    <lineage>
        <taxon>Eukaryota</taxon>
        <taxon>Metazoa</taxon>
        <taxon>Ecdysozoa</taxon>
        <taxon>Nematoda</taxon>
        <taxon>Chromadorea</taxon>
        <taxon>Rhabditida</taxon>
        <taxon>Rhabditina</taxon>
        <taxon>Rhabditomorpha</taxon>
        <taxon>Strongyloidea</taxon>
        <taxon>Ancylostomatidae</taxon>
        <taxon>Ancylostomatinae</taxon>
        <taxon>Ancylostoma</taxon>
    </lineage>
</organism>
<reference evidence="1 2" key="1">
    <citation type="submission" date="2013-12" db="EMBL/GenBank/DDBJ databases">
        <title>Draft genome of the parsitic nematode Ancylostoma duodenale.</title>
        <authorList>
            <person name="Mitreva M."/>
        </authorList>
    </citation>
    <scope>NUCLEOTIDE SEQUENCE [LARGE SCALE GENOMIC DNA]</scope>
    <source>
        <strain evidence="1 2">Zhejiang</strain>
    </source>
</reference>
<sequence>MKKENGKPRVKDETQLLQSRVRYVATGPMADTTGSGLVTAAAASSRGACGRTLHTHPAIMTASSTKLAGIGVRRAVWRTVQRERGPRCVMPAFTTAERCKSRGEDQNKNEHCEIVPTYSVDDLFVAAMFAVSQSVLLAFTTREERRELLTAKYPHFLALAISTADARMRKHDTGARNNNVEKHEHFGY</sequence>
<evidence type="ECO:0000313" key="1">
    <source>
        <dbReference type="EMBL" id="KIH57976.1"/>
    </source>
</evidence>
<gene>
    <name evidence="1" type="ORF">ANCDUO_11828</name>
</gene>
<name>A0A0C2GLN1_9BILA</name>
<dbReference type="AlphaFoldDB" id="A0A0C2GLN1"/>
<proteinExistence type="predicted"/>
<dbReference type="EMBL" id="KN733691">
    <property type="protein sequence ID" value="KIH57976.1"/>
    <property type="molecule type" value="Genomic_DNA"/>
</dbReference>
<keyword evidence="2" id="KW-1185">Reference proteome</keyword>
<dbReference type="Proteomes" id="UP000054047">
    <property type="component" value="Unassembled WGS sequence"/>
</dbReference>
<protein>
    <submittedName>
        <fullName evidence="1">Uncharacterized protein</fullName>
    </submittedName>
</protein>
<accession>A0A0C2GLN1</accession>